<evidence type="ECO:0000256" key="1">
    <source>
        <dbReference type="ARBA" id="ARBA00004123"/>
    </source>
</evidence>
<keyword evidence="4" id="KW-0238">DNA-binding</keyword>
<dbReference type="PANTHER" id="PTHR13935">
    <property type="entry name" value="ACHAETE-SCUTE TRANSCRIPTION FACTOR-RELATED"/>
    <property type="match status" value="1"/>
</dbReference>
<feature type="region of interest" description="Disordered" evidence="8">
    <location>
        <begin position="1"/>
        <end position="82"/>
    </location>
</feature>
<dbReference type="GO" id="GO:0000981">
    <property type="term" value="F:DNA-binding transcription factor activity, RNA polymerase II-specific"/>
    <property type="evidence" value="ECO:0007669"/>
    <property type="project" value="TreeGrafter"/>
</dbReference>
<dbReference type="GO" id="GO:0090575">
    <property type="term" value="C:RNA polymerase II transcription regulator complex"/>
    <property type="evidence" value="ECO:0007669"/>
    <property type="project" value="TreeGrafter"/>
</dbReference>
<dbReference type="AlphaFoldDB" id="A0A8K0HAP6"/>
<comment type="subunit">
    <text evidence="2">Homodimer.</text>
</comment>
<protein>
    <recommendedName>
        <fullName evidence="9">BHLH domain-containing protein</fullName>
    </recommendedName>
</protein>
<dbReference type="CDD" id="cd18914">
    <property type="entry name" value="bHLH_AtORG2_like"/>
    <property type="match status" value="1"/>
</dbReference>
<keyword evidence="11" id="KW-1185">Reference proteome</keyword>
<evidence type="ECO:0000313" key="11">
    <source>
        <dbReference type="Proteomes" id="UP000796880"/>
    </source>
</evidence>
<evidence type="ECO:0000256" key="4">
    <source>
        <dbReference type="ARBA" id="ARBA00023125"/>
    </source>
</evidence>
<dbReference type="PROSITE" id="PS50888">
    <property type="entry name" value="BHLH"/>
    <property type="match status" value="1"/>
</dbReference>
<dbReference type="OrthoDB" id="1935281at2759"/>
<dbReference type="SMART" id="SM00353">
    <property type="entry name" value="HLH"/>
    <property type="match status" value="1"/>
</dbReference>
<accession>A0A8K0HAP6</accession>
<dbReference type="Pfam" id="PF00010">
    <property type="entry name" value="HLH"/>
    <property type="match status" value="1"/>
</dbReference>
<dbReference type="GO" id="GO:0046983">
    <property type="term" value="F:protein dimerization activity"/>
    <property type="evidence" value="ECO:0007669"/>
    <property type="project" value="InterPro"/>
</dbReference>
<dbReference type="Proteomes" id="UP000796880">
    <property type="component" value="Unassembled WGS sequence"/>
</dbReference>
<evidence type="ECO:0000256" key="7">
    <source>
        <dbReference type="SAM" id="Coils"/>
    </source>
</evidence>
<sequence>MYRAFPSCQQQEHRIKEDQVPPTSCHDQDDHDQNHNPGFCRPRPRSSVSFDENGDHDQNPNHHHDKKKKKKVEHKHIERQRRQEMTNLHASLRSLLPLEYIKGKRSISDHVQEATNYIKDLQKGIQELSNKRDKLKNLLMNTSGSSNVCVAPLQNPHSRASDSIIVRSSSVGMEVMINTAFTEGLPLSRVVNVLIGEGLSIISCISVEVNERLLHTLESQVSGGRSIDPSELEQKLKKLQF</sequence>
<organism evidence="10 11">
    <name type="scientific">Rhamnella rubrinervis</name>
    <dbReference type="NCBI Taxonomy" id="2594499"/>
    <lineage>
        <taxon>Eukaryota</taxon>
        <taxon>Viridiplantae</taxon>
        <taxon>Streptophyta</taxon>
        <taxon>Embryophyta</taxon>
        <taxon>Tracheophyta</taxon>
        <taxon>Spermatophyta</taxon>
        <taxon>Magnoliopsida</taxon>
        <taxon>eudicotyledons</taxon>
        <taxon>Gunneridae</taxon>
        <taxon>Pentapetalae</taxon>
        <taxon>rosids</taxon>
        <taxon>fabids</taxon>
        <taxon>Rosales</taxon>
        <taxon>Rhamnaceae</taxon>
        <taxon>rhamnoid group</taxon>
        <taxon>Rhamneae</taxon>
        <taxon>Rhamnella</taxon>
    </lineage>
</organism>
<keyword evidence="5" id="KW-0804">Transcription</keyword>
<comment type="caution">
    <text evidence="10">The sequence shown here is derived from an EMBL/GenBank/DDBJ whole genome shotgun (WGS) entry which is preliminary data.</text>
</comment>
<evidence type="ECO:0000313" key="10">
    <source>
        <dbReference type="EMBL" id="KAF3448455.1"/>
    </source>
</evidence>
<evidence type="ECO:0000256" key="5">
    <source>
        <dbReference type="ARBA" id="ARBA00023163"/>
    </source>
</evidence>
<proteinExistence type="predicted"/>
<comment type="subcellular location">
    <subcellularLocation>
        <location evidence="1">Nucleus</location>
    </subcellularLocation>
</comment>
<dbReference type="GO" id="GO:0000977">
    <property type="term" value="F:RNA polymerase II transcription regulatory region sequence-specific DNA binding"/>
    <property type="evidence" value="ECO:0007669"/>
    <property type="project" value="TreeGrafter"/>
</dbReference>
<dbReference type="EMBL" id="VOIH02000004">
    <property type="protein sequence ID" value="KAF3448455.1"/>
    <property type="molecule type" value="Genomic_DNA"/>
</dbReference>
<name>A0A8K0HAP6_9ROSA</name>
<dbReference type="InterPro" id="IPR036638">
    <property type="entry name" value="HLH_DNA-bd_sf"/>
</dbReference>
<evidence type="ECO:0000256" key="3">
    <source>
        <dbReference type="ARBA" id="ARBA00023015"/>
    </source>
</evidence>
<reference evidence="10" key="1">
    <citation type="submission" date="2020-03" db="EMBL/GenBank/DDBJ databases">
        <title>A high-quality chromosome-level genome assembly of a woody plant with both climbing and erect habits, Rhamnella rubrinervis.</title>
        <authorList>
            <person name="Lu Z."/>
            <person name="Yang Y."/>
            <person name="Zhu X."/>
            <person name="Sun Y."/>
        </authorList>
    </citation>
    <scope>NUCLEOTIDE SEQUENCE</scope>
    <source>
        <strain evidence="10">BYM</strain>
        <tissue evidence="10">Leaf</tissue>
    </source>
</reference>
<keyword evidence="7" id="KW-0175">Coiled coil</keyword>
<dbReference type="Gene3D" id="4.10.280.10">
    <property type="entry name" value="Helix-loop-helix DNA-binding domain"/>
    <property type="match status" value="1"/>
</dbReference>
<evidence type="ECO:0000256" key="8">
    <source>
        <dbReference type="SAM" id="MobiDB-lite"/>
    </source>
</evidence>
<dbReference type="FunFam" id="4.10.280.10:FF:000085">
    <property type="entry name" value="Transcription factor bHLH126"/>
    <property type="match status" value="1"/>
</dbReference>
<evidence type="ECO:0000256" key="2">
    <source>
        <dbReference type="ARBA" id="ARBA00011738"/>
    </source>
</evidence>
<dbReference type="PANTHER" id="PTHR13935:SF155">
    <property type="entry name" value="TRANSCRIPTION FACTOR BHLH120-LIKE"/>
    <property type="match status" value="1"/>
</dbReference>
<evidence type="ECO:0000259" key="9">
    <source>
        <dbReference type="PROSITE" id="PS50888"/>
    </source>
</evidence>
<feature type="compositionally biased region" description="Basic and acidic residues" evidence="8">
    <location>
        <begin position="53"/>
        <end position="62"/>
    </location>
</feature>
<feature type="domain" description="BHLH" evidence="9">
    <location>
        <begin position="69"/>
        <end position="121"/>
    </location>
</feature>
<dbReference type="SUPFAM" id="SSF47459">
    <property type="entry name" value="HLH, helix-loop-helix DNA-binding domain"/>
    <property type="match status" value="1"/>
</dbReference>
<feature type="coiled-coil region" evidence="7">
    <location>
        <begin position="111"/>
        <end position="145"/>
    </location>
</feature>
<feature type="compositionally biased region" description="Basic residues" evidence="8">
    <location>
        <begin position="63"/>
        <end position="79"/>
    </location>
</feature>
<keyword evidence="6" id="KW-0539">Nucleus</keyword>
<evidence type="ECO:0000256" key="6">
    <source>
        <dbReference type="ARBA" id="ARBA00023242"/>
    </source>
</evidence>
<dbReference type="InterPro" id="IPR015660">
    <property type="entry name" value="MASH1/Ascl1a-like"/>
</dbReference>
<keyword evidence="3" id="KW-0805">Transcription regulation</keyword>
<dbReference type="InterPro" id="IPR011598">
    <property type="entry name" value="bHLH_dom"/>
</dbReference>
<gene>
    <name evidence="10" type="ORF">FNV43_RR09168</name>
</gene>